<evidence type="ECO:0000313" key="4">
    <source>
        <dbReference type="Proteomes" id="UP000254925"/>
    </source>
</evidence>
<accession>A0A370HRF5</accession>
<dbReference type="Pfam" id="PF00072">
    <property type="entry name" value="Response_reg"/>
    <property type="match status" value="1"/>
</dbReference>
<dbReference type="EMBL" id="QQBB01000002">
    <property type="protein sequence ID" value="RDI61129.1"/>
    <property type="molecule type" value="Genomic_DNA"/>
</dbReference>
<evidence type="ECO:0000313" key="3">
    <source>
        <dbReference type="EMBL" id="RDI61129.1"/>
    </source>
</evidence>
<dbReference type="InterPro" id="IPR001789">
    <property type="entry name" value="Sig_transdc_resp-reg_receiver"/>
</dbReference>
<dbReference type="Proteomes" id="UP000254925">
    <property type="component" value="Unassembled WGS sequence"/>
</dbReference>
<feature type="modified residue" description="4-aspartylphosphate" evidence="1">
    <location>
        <position position="43"/>
    </location>
</feature>
<dbReference type="InterPro" id="IPR011006">
    <property type="entry name" value="CheY-like_superfamily"/>
</dbReference>
<organism evidence="3 4">
    <name type="scientific">Microvirga subterranea</name>
    <dbReference type="NCBI Taxonomy" id="186651"/>
    <lineage>
        <taxon>Bacteria</taxon>
        <taxon>Pseudomonadati</taxon>
        <taxon>Pseudomonadota</taxon>
        <taxon>Alphaproteobacteria</taxon>
        <taxon>Hyphomicrobiales</taxon>
        <taxon>Methylobacteriaceae</taxon>
        <taxon>Microvirga</taxon>
    </lineage>
</organism>
<dbReference type="AlphaFoldDB" id="A0A370HRF5"/>
<protein>
    <submittedName>
        <fullName evidence="3">Response regulator receiver domain-containing protein</fullName>
    </submittedName>
</protein>
<keyword evidence="1" id="KW-0597">Phosphoprotein</keyword>
<feature type="domain" description="Response regulatory" evidence="2">
    <location>
        <begin position="1"/>
        <end position="104"/>
    </location>
</feature>
<dbReference type="GO" id="GO:0000160">
    <property type="term" value="P:phosphorelay signal transduction system"/>
    <property type="evidence" value="ECO:0007669"/>
    <property type="project" value="InterPro"/>
</dbReference>
<sequence>MLIGLALEAYLEENGFDVAGPFPSKEKALRWLRTGAPDLALLDIMLADGHCLDLARELKRRGIPFALYSALPPTADMPSELRGVPWLEKPIDRQAVLRTLEELLSPVS</sequence>
<keyword evidence="4" id="KW-1185">Reference proteome</keyword>
<name>A0A370HRF5_9HYPH</name>
<evidence type="ECO:0000256" key="1">
    <source>
        <dbReference type="PROSITE-ProRule" id="PRU00169"/>
    </source>
</evidence>
<evidence type="ECO:0000259" key="2">
    <source>
        <dbReference type="PROSITE" id="PS50110"/>
    </source>
</evidence>
<dbReference type="SUPFAM" id="SSF52172">
    <property type="entry name" value="CheY-like"/>
    <property type="match status" value="1"/>
</dbReference>
<dbReference type="PROSITE" id="PS50110">
    <property type="entry name" value="RESPONSE_REGULATORY"/>
    <property type="match status" value="1"/>
</dbReference>
<gene>
    <name evidence="3" type="ORF">DES45_102524</name>
</gene>
<proteinExistence type="predicted"/>
<dbReference type="Gene3D" id="3.40.50.2300">
    <property type="match status" value="1"/>
</dbReference>
<reference evidence="3 4" key="1">
    <citation type="submission" date="2018-07" db="EMBL/GenBank/DDBJ databases">
        <title>Genomic Encyclopedia of Type Strains, Phase IV (KMG-IV): sequencing the most valuable type-strain genomes for metagenomic binning, comparative biology and taxonomic classification.</title>
        <authorList>
            <person name="Goeker M."/>
        </authorList>
    </citation>
    <scope>NUCLEOTIDE SEQUENCE [LARGE SCALE GENOMIC DNA]</scope>
    <source>
        <strain evidence="3 4">DSM 14364</strain>
    </source>
</reference>
<comment type="caution">
    <text evidence="3">The sequence shown here is derived from an EMBL/GenBank/DDBJ whole genome shotgun (WGS) entry which is preliminary data.</text>
</comment>